<feature type="transmembrane region" description="Helical" evidence="1">
    <location>
        <begin position="128"/>
        <end position="152"/>
    </location>
</feature>
<keyword evidence="1" id="KW-0812">Transmembrane</keyword>
<dbReference type="Pfam" id="PF10027">
    <property type="entry name" value="DUF2269"/>
    <property type="match status" value="1"/>
</dbReference>
<sequence>MNVWLFLHLLGALLFVGNIVTAAFWKIRADSLGDVKVIHYAVKNVMLADYVFTLPGLVLLVVSGTVMAEQAGYLEASFNWLSLSLLLFGLTGVLWLGMLIPLQRKMIRLSAQAANSGLPPAEYRKASLHWAIFGTAATLLPVVILYLMIAMFPANVYAARKKLTLAENQLPRWGFEQCCRSSLSRLCCSPDGTPYKLICKCTEAGDTPQLVPTDRLEN</sequence>
<keyword evidence="3" id="KW-1185">Reference proteome</keyword>
<evidence type="ECO:0000313" key="3">
    <source>
        <dbReference type="Proteomes" id="UP001596250"/>
    </source>
</evidence>
<comment type="caution">
    <text evidence="2">The sequence shown here is derived from an EMBL/GenBank/DDBJ whole genome shotgun (WGS) entry which is preliminary data.</text>
</comment>
<dbReference type="EMBL" id="JBHSQV010000186">
    <property type="protein sequence ID" value="MFC5988975.1"/>
    <property type="molecule type" value="Genomic_DNA"/>
</dbReference>
<keyword evidence="1" id="KW-0472">Membrane</keyword>
<name>A0ABW1IV24_9BACL</name>
<proteinExistence type="predicted"/>
<accession>A0ABW1IV24</accession>
<protein>
    <submittedName>
        <fullName evidence="2">DUF2269 family protein</fullName>
    </submittedName>
</protein>
<dbReference type="RefSeq" id="WP_379896511.1">
    <property type="nucleotide sequence ID" value="NZ_CBCSCT010000005.1"/>
</dbReference>
<evidence type="ECO:0000256" key="1">
    <source>
        <dbReference type="SAM" id="Phobius"/>
    </source>
</evidence>
<dbReference type="InterPro" id="IPR018729">
    <property type="entry name" value="DUF2269_transmembrane"/>
</dbReference>
<organism evidence="2 3">
    <name type="scientific">Marinicrinis lubricantis</name>
    <dbReference type="NCBI Taxonomy" id="2086470"/>
    <lineage>
        <taxon>Bacteria</taxon>
        <taxon>Bacillati</taxon>
        <taxon>Bacillota</taxon>
        <taxon>Bacilli</taxon>
        <taxon>Bacillales</taxon>
        <taxon>Paenibacillaceae</taxon>
    </lineage>
</organism>
<feature type="transmembrane region" description="Helical" evidence="1">
    <location>
        <begin position="46"/>
        <end position="68"/>
    </location>
</feature>
<feature type="transmembrane region" description="Helical" evidence="1">
    <location>
        <begin position="80"/>
        <end position="100"/>
    </location>
</feature>
<dbReference type="Proteomes" id="UP001596250">
    <property type="component" value="Unassembled WGS sequence"/>
</dbReference>
<evidence type="ECO:0000313" key="2">
    <source>
        <dbReference type="EMBL" id="MFC5988975.1"/>
    </source>
</evidence>
<keyword evidence="1" id="KW-1133">Transmembrane helix</keyword>
<gene>
    <name evidence="2" type="ORF">ACFPXP_21435</name>
</gene>
<reference evidence="3" key="1">
    <citation type="journal article" date="2019" name="Int. J. Syst. Evol. Microbiol.">
        <title>The Global Catalogue of Microorganisms (GCM) 10K type strain sequencing project: providing services to taxonomists for standard genome sequencing and annotation.</title>
        <authorList>
            <consortium name="The Broad Institute Genomics Platform"/>
            <consortium name="The Broad Institute Genome Sequencing Center for Infectious Disease"/>
            <person name="Wu L."/>
            <person name="Ma J."/>
        </authorList>
    </citation>
    <scope>NUCLEOTIDE SEQUENCE [LARGE SCALE GENOMIC DNA]</scope>
    <source>
        <strain evidence="3">CCM 8749</strain>
    </source>
</reference>